<dbReference type="KEGG" id="scs:Sta7437_2979"/>
<sequence>MWKSFKLAPWFIAAGITWSLGFVYNVFYGGELSWLRAMYLQKLEIAEKTQGERRLLITGGSGAHYTVDSQVIEQGLGIPVVNLGLDGPVGLDVILPSMLEQVRPGDTVLLIPEYLLLLDEDGYGDRSAQFGIAIGRPGLGGVPAKQMAQDLILLGVPSFRGVVKSGIDWFTLGKMTGYYSDPISDRGDPTVVKQREQDWWQLTINQPISPHATERIAQFRQEVEARGGTLILSLPWIYGSTDSKTVKNVRKTAEVLAQIAPVIYEPDSFNIKTDFSLFADTHYHLLPEGREVRAEEIVQQLKPIFEAIANKSPVPRNQSTQKVIFPKS</sequence>
<keyword evidence="1" id="KW-0472">Membrane</keyword>
<evidence type="ECO:0000313" key="2">
    <source>
        <dbReference type="EMBL" id="AFZ36498.1"/>
    </source>
</evidence>
<keyword evidence="1" id="KW-0812">Transmembrane</keyword>
<organism evidence="2 3">
    <name type="scientific">Stanieria cyanosphaera (strain ATCC 29371 / PCC 7437)</name>
    <dbReference type="NCBI Taxonomy" id="111780"/>
    <lineage>
        <taxon>Bacteria</taxon>
        <taxon>Bacillati</taxon>
        <taxon>Cyanobacteriota</taxon>
        <taxon>Cyanophyceae</taxon>
        <taxon>Pleurocapsales</taxon>
        <taxon>Dermocarpellaceae</taxon>
        <taxon>Stanieria</taxon>
    </lineage>
</organism>
<dbReference type="Proteomes" id="UP000010473">
    <property type="component" value="Chromosome"/>
</dbReference>
<evidence type="ECO:0000256" key="1">
    <source>
        <dbReference type="SAM" id="Phobius"/>
    </source>
</evidence>
<name>K9XVC0_STAC7</name>
<dbReference type="STRING" id="111780.Sta7437_2979"/>
<dbReference type="PATRIC" id="fig|111780.3.peg.3095"/>
<dbReference type="EMBL" id="CP003653">
    <property type="protein sequence ID" value="AFZ36498.1"/>
    <property type="molecule type" value="Genomic_DNA"/>
</dbReference>
<dbReference type="RefSeq" id="WP_015194164.1">
    <property type="nucleotide sequence ID" value="NC_019748.1"/>
</dbReference>
<reference evidence="3" key="1">
    <citation type="journal article" date="2013" name="Proc. Natl. Acad. Sci. U.S.A.">
        <title>Improving the coverage of the cyanobacterial phylum using diversity-driven genome sequencing.</title>
        <authorList>
            <person name="Shih P.M."/>
            <person name="Wu D."/>
            <person name="Latifi A."/>
            <person name="Axen S.D."/>
            <person name="Fewer D.P."/>
            <person name="Talla E."/>
            <person name="Calteau A."/>
            <person name="Cai F."/>
            <person name="Tandeau de Marsac N."/>
            <person name="Rippka R."/>
            <person name="Herdman M."/>
            <person name="Sivonen K."/>
            <person name="Coursin T."/>
            <person name="Laurent T."/>
            <person name="Goodwin L."/>
            <person name="Nolan M."/>
            <person name="Davenport K.W."/>
            <person name="Han C.S."/>
            <person name="Rubin E.M."/>
            <person name="Eisen J.A."/>
            <person name="Woyke T."/>
            <person name="Gugger M."/>
            <person name="Kerfeld C.A."/>
        </authorList>
    </citation>
    <scope>NUCLEOTIDE SEQUENCE [LARGE SCALE GENOMIC DNA]</scope>
    <source>
        <strain evidence="3">ATCC 29371 / PCC 7437</strain>
    </source>
</reference>
<dbReference type="AlphaFoldDB" id="K9XVC0"/>
<dbReference type="eggNOG" id="ENOG502Z8CT">
    <property type="taxonomic scope" value="Bacteria"/>
</dbReference>
<feature type="transmembrane region" description="Helical" evidence="1">
    <location>
        <begin position="7"/>
        <end position="28"/>
    </location>
</feature>
<proteinExistence type="predicted"/>
<evidence type="ECO:0008006" key="4">
    <source>
        <dbReference type="Google" id="ProtNLM"/>
    </source>
</evidence>
<keyword evidence="3" id="KW-1185">Reference proteome</keyword>
<evidence type="ECO:0000313" key="3">
    <source>
        <dbReference type="Proteomes" id="UP000010473"/>
    </source>
</evidence>
<gene>
    <name evidence="2" type="ordered locus">Sta7437_2979</name>
</gene>
<dbReference type="HOGENOM" id="CLU_882001_0_0_3"/>
<accession>K9XVC0</accession>
<protein>
    <recommendedName>
        <fullName evidence="4">SGNH hydrolase-type esterase domain-containing protein</fullName>
    </recommendedName>
</protein>
<keyword evidence="1" id="KW-1133">Transmembrane helix</keyword>